<organism evidence="4 5">
    <name type="scientific">Papaver atlanticum</name>
    <dbReference type="NCBI Taxonomy" id="357466"/>
    <lineage>
        <taxon>Eukaryota</taxon>
        <taxon>Viridiplantae</taxon>
        <taxon>Streptophyta</taxon>
        <taxon>Embryophyta</taxon>
        <taxon>Tracheophyta</taxon>
        <taxon>Spermatophyta</taxon>
        <taxon>Magnoliopsida</taxon>
        <taxon>Ranunculales</taxon>
        <taxon>Papaveraceae</taxon>
        <taxon>Papaveroideae</taxon>
        <taxon>Papaver</taxon>
    </lineage>
</organism>
<keyword evidence="2" id="KW-1133">Transmembrane helix</keyword>
<feature type="non-terminal residue" evidence="4">
    <location>
        <position position="1"/>
    </location>
</feature>
<gene>
    <name evidence="4" type="ORF">MKW98_006117</name>
</gene>
<feature type="transmembrane region" description="Helical" evidence="2">
    <location>
        <begin position="178"/>
        <end position="208"/>
    </location>
</feature>
<sequence length="225" mass="24765">GVKNLLPEKYRLFRNKAGKTAQQLFTEEHKALVVEAEKWLKGTSESCMLVTTLIATVTFAAAITVPGGNTSADSTSGNNGTPRVPAPSPSSIGGTPIFLHKDAFMVFAIADGFSLLFSITSVLIFLSILTSRYAEVDFLVSLPRKLILGLFTLFVSIVTLMVAFGAAFYVVLKPKIPFWAPIPVACVPVVALVFQFELFTELVFSTLWRNIFRRHKHRLIKLKAE</sequence>
<dbReference type="Pfam" id="PF13962">
    <property type="entry name" value="PGG"/>
    <property type="match status" value="1"/>
</dbReference>
<dbReference type="EMBL" id="JAJJMB010001716">
    <property type="protein sequence ID" value="KAI3955757.1"/>
    <property type="molecule type" value="Genomic_DNA"/>
</dbReference>
<evidence type="ECO:0000256" key="2">
    <source>
        <dbReference type="SAM" id="Phobius"/>
    </source>
</evidence>
<keyword evidence="2" id="KW-0472">Membrane</keyword>
<feature type="compositionally biased region" description="Polar residues" evidence="1">
    <location>
        <begin position="69"/>
        <end position="81"/>
    </location>
</feature>
<keyword evidence="5" id="KW-1185">Reference proteome</keyword>
<feature type="region of interest" description="Disordered" evidence="1">
    <location>
        <begin position="69"/>
        <end position="89"/>
    </location>
</feature>
<name>A0AAD4TGB8_9MAGN</name>
<feature type="transmembrane region" description="Helical" evidence="2">
    <location>
        <begin position="146"/>
        <end position="172"/>
    </location>
</feature>
<keyword evidence="2" id="KW-0812">Transmembrane</keyword>
<evidence type="ECO:0000259" key="3">
    <source>
        <dbReference type="Pfam" id="PF13962"/>
    </source>
</evidence>
<accession>A0AAD4TGB8</accession>
<comment type="caution">
    <text evidence="4">The sequence shown here is derived from an EMBL/GenBank/DDBJ whole genome shotgun (WGS) entry which is preliminary data.</text>
</comment>
<feature type="transmembrane region" description="Helical" evidence="2">
    <location>
        <begin position="47"/>
        <end position="65"/>
    </location>
</feature>
<feature type="transmembrane region" description="Helical" evidence="2">
    <location>
        <begin position="103"/>
        <end position="126"/>
    </location>
</feature>
<dbReference type="Proteomes" id="UP001202328">
    <property type="component" value="Unassembled WGS sequence"/>
</dbReference>
<dbReference type="InterPro" id="IPR026961">
    <property type="entry name" value="PGG_dom"/>
</dbReference>
<reference evidence="4" key="1">
    <citation type="submission" date="2022-04" db="EMBL/GenBank/DDBJ databases">
        <title>A functionally conserved STORR gene fusion in Papaver species that diverged 16.8 million years ago.</title>
        <authorList>
            <person name="Catania T."/>
        </authorList>
    </citation>
    <scope>NUCLEOTIDE SEQUENCE</scope>
    <source>
        <strain evidence="4">S-188037</strain>
    </source>
</reference>
<protein>
    <recommendedName>
        <fullName evidence="3">PGG domain-containing protein</fullName>
    </recommendedName>
</protein>
<dbReference type="PANTHER" id="PTHR24177">
    <property type="entry name" value="CASKIN"/>
    <property type="match status" value="1"/>
</dbReference>
<evidence type="ECO:0000313" key="4">
    <source>
        <dbReference type="EMBL" id="KAI3955757.1"/>
    </source>
</evidence>
<dbReference type="PANTHER" id="PTHR24177:SF365">
    <property type="entry name" value="ANKYRIN REPEAT-CONTAINING PROTEIN NPR4-LIKE ISOFORM X1"/>
    <property type="match status" value="1"/>
</dbReference>
<evidence type="ECO:0000313" key="5">
    <source>
        <dbReference type="Proteomes" id="UP001202328"/>
    </source>
</evidence>
<dbReference type="GO" id="GO:0016020">
    <property type="term" value="C:membrane"/>
    <property type="evidence" value="ECO:0007669"/>
    <property type="project" value="TreeGrafter"/>
</dbReference>
<feature type="domain" description="PGG" evidence="3">
    <location>
        <begin position="37"/>
        <end position="171"/>
    </location>
</feature>
<dbReference type="AlphaFoldDB" id="A0AAD4TGB8"/>
<proteinExistence type="predicted"/>
<evidence type="ECO:0000256" key="1">
    <source>
        <dbReference type="SAM" id="MobiDB-lite"/>
    </source>
</evidence>